<dbReference type="Pfam" id="PF00104">
    <property type="entry name" value="Hormone_recep"/>
    <property type="match status" value="1"/>
</dbReference>
<comment type="subcellular location">
    <subcellularLocation>
        <location evidence="1 11">Nucleus</location>
    </subcellularLocation>
</comment>
<evidence type="ECO:0000256" key="5">
    <source>
        <dbReference type="ARBA" id="ARBA00022833"/>
    </source>
</evidence>
<dbReference type="PROSITE" id="PS51257">
    <property type="entry name" value="PROKAR_LIPOPROTEIN"/>
    <property type="match status" value="1"/>
</dbReference>
<keyword evidence="10 11" id="KW-0539">Nucleus</keyword>
<keyword evidence="7 11" id="KW-0238">DNA-binding</keyword>
<dbReference type="Proteomes" id="UP000001940">
    <property type="component" value="Chromosome X"/>
</dbReference>
<dbReference type="SUPFAM" id="SSF48508">
    <property type="entry name" value="Nuclear receptor ligand-binding domain"/>
    <property type="match status" value="1"/>
</dbReference>
<dbReference type="PaxDb" id="6239-T07C5.5"/>
<evidence type="ECO:0000256" key="9">
    <source>
        <dbReference type="ARBA" id="ARBA00023170"/>
    </source>
</evidence>
<dbReference type="SMR" id="Q22297"/>
<dbReference type="PROSITE" id="PS51030">
    <property type="entry name" value="NUCLEAR_REC_DBD_2"/>
    <property type="match status" value="1"/>
</dbReference>
<dbReference type="Gene3D" id="3.30.50.10">
    <property type="entry name" value="Erythroid Transcription Factor GATA-1, subunit A"/>
    <property type="match status" value="1"/>
</dbReference>
<reference evidence="14 15" key="1">
    <citation type="journal article" date="1998" name="Science">
        <title>Genome sequence of the nematode C. elegans: a platform for investigating biology.</title>
        <authorList>
            <consortium name="The C. elegans sequencing consortium"/>
            <person name="Sulson J.E."/>
            <person name="Waterston R."/>
        </authorList>
    </citation>
    <scope>NUCLEOTIDE SEQUENCE [LARGE SCALE GENOMIC DNA]</scope>
    <source>
        <strain evidence="14 15">Bristol N2</strain>
    </source>
</reference>
<dbReference type="AGR" id="WB:WBGene00011568"/>
<evidence type="ECO:0000313" key="14">
    <source>
        <dbReference type="EMBL" id="CAA90298.1"/>
    </source>
</evidence>
<dbReference type="FunCoup" id="Q22297">
    <property type="interactions" value="2"/>
</dbReference>
<dbReference type="CDD" id="cd06960">
    <property type="entry name" value="NR_DBD_HNF4A"/>
    <property type="match status" value="1"/>
</dbReference>
<name>Q22297_CAEEL</name>
<dbReference type="PRINTS" id="PR00047">
    <property type="entry name" value="STROIDFINGER"/>
</dbReference>
<keyword evidence="9 11" id="KW-0675">Receptor</keyword>
<dbReference type="HOGENOM" id="CLU_007368_3_0_1"/>
<dbReference type="AlphaFoldDB" id="Q22297"/>
<keyword evidence="6 11" id="KW-0805">Transcription regulation</keyword>
<dbReference type="GO" id="GO:0000978">
    <property type="term" value="F:RNA polymerase II cis-regulatory region sequence-specific DNA binding"/>
    <property type="evidence" value="ECO:0007669"/>
    <property type="project" value="InterPro"/>
</dbReference>
<feature type="domain" description="NR LBD" evidence="13">
    <location>
        <begin position="83"/>
        <end position="331"/>
    </location>
</feature>
<dbReference type="SUPFAM" id="SSF57716">
    <property type="entry name" value="Glucocorticoid receptor-like (DNA-binding domain)"/>
    <property type="match status" value="1"/>
</dbReference>
<gene>
    <name evidence="14 16" type="primary">nhr-26</name>
    <name evidence="14" type="ORF">CELE_T07C5.5</name>
    <name evidence="16" type="ORF">T07C5.5</name>
</gene>
<dbReference type="InterPro" id="IPR013088">
    <property type="entry name" value="Znf_NHR/GATA"/>
</dbReference>
<dbReference type="GO" id="GO:0003700">
    <property type="term" value="F:DNA-binding transcription factor activity"/>
    <property type="evidence" value="ECO:0007669"/>
    <property type="project" value="InterPro"/>
</dbReference>
<dbReference type="PhylomeDB" id="Q22297"/>
<dbReference type="GO" id="GO:0005634">
    <property type="term" value="C:nucleus"/>
    <property type="evidence" value="ECO:0007669"/>
    <property type="project" value="UniProtKB-SubCell"/>
</dbReference>
<evidence type="ECO:0000313" key="16">
    <source>
        <dbReference type="WormBase" id="T07C5.5"/>
    </source>
</evidence>
<evidence type="ECO:0000259" key="12">
    <source>
        <dbReference type="PROSITE" id="PS51030"/>
    </source>
</evidence>
<evidence type="ECO:0000256" key="1">
    <source>
        <dbReference type="ARBA" id="ARBA00004123"/>
    </source>
</evidence>
<dbReference type="RefSeq" id="NP_510119.1">
    <property type="nucleotide sequence ID" value="NM_077718.6"/>
</dbReference>
<proteinExistence type="inferred from homology"/>
<feature type="domain" description="Nuclear receptor" evidence="12">
    <location>
        <begin position="5"/>
        <end position="75"/>
    </location>
</feature>
<organism evidence="14 15">
    <name type="scientific">Caenorhabditis elegans</name>
    <dbReference type="NCBI Taxonomy" id="6239"/>
    <lineage>
        <taxon>Eukaryota</taxon>
        <taxon>Metazoa</taxon>
        <taxon>Ecdysozoa</taxon>
        <taxon>Nematoda</taxon>
        <taxon>Chromadorea</taxon>
        <taxon>Rhabditida</taxon>
        <taxon>Rhabditina</taxon>
        <taxon>Rhabditomorpha</taxon>
        <taxon>Rhabditoidea</taxon>
        <taxon>Rhabditidae</taxon>
        <taxon>Peloderinae</taxon>
        <taxon>Caenorhabditis</taxon>
    </lineage>
</organism>
<dbReference type="PROSITE" id="PS51843">
    <property type="entry name" value="NR_LBD"/>
    <property type="match status" value="1"/>
</dbReference>
<keyword evidence="5 11" id="KW-0862">Zinc</keyword>
<dbReference type="OMA" id="KYSHLMY"/>
<keyword evidence="8 11" id="KW-0804">Transcription</keyword>
<dbReference type="InterPro" id="IPR000536">
    <property type="entry name" value="Nucl_hrmn_rcpt_lig-bd"/>
</dbReference>
<evidence type="ECO:0000256" key="8">
    <source>
        <dbReference type="ARBA" id="ARBA00023163"/>
    </source>
</evidence>
<dbReference type="STRING" id="6239.T07C5.5.2"/>
<dbReference type="InParanoid" id="Q22297"/>
<dbReference type="Bgee" id="WBGene00011568">
    <property type="expression patterns" value="Expressed in pharyngeal muscle cell (C elegans)"/>
</dbReference>
<evidence type="ECO:0000313" key="15">
    <source>
        <dbReference type="Proteomes" id="UP000001940"/>
    </source>
</evidence>
<dbReference type="InterPro" id="IPR035500">
    <property type="entry name" value="NHR-like_dom_sf"/>
</dbReference>
<keyword evidence="15" id="KW-1185">Reference proteome</keyword>
<evidence type="ECO:0000256" key="3">
    <source>
        <dbReference type="ARBA" id="ARBA00022723"/>
    </source>
</evidence>
<dbReference type="PROSITE" id="PS00031">
    <property type="entry name" value="NUCLEAR_REC_DBD_1"/>
    <property type="match status" value="1"/>
</dbReference>
<dbReference type="PIR" id="T24649">
    <property type="entry name" value="T24649"/>
</dbReference>
<evidence type="ECO:0000256" key="7">
    <source>
        <dbReference type="ARBA" id="ARBA00023125"/>
    </source>
</evidence>
<dbReference type="PANTHER" id="PTHR45886:SF7">
    <property type="entry name" value="NUCLEAR RECEPTOR DOMAIN-CONTAINING PROTEIN"/>
    <property type="match status" value="1"/>
</dbReference>
<protein>
    <submittedName>
        <fullName evidence="14">Nuclear receptor domain-containing protein</fullName>
    </submittedName>
</protein>
<keyword evidence="3 11" id="KW-0479">Metal-binding</keyword>
<evidence type="ECO:0000256" key="2">
    <source>
        <dbReference type="ARBA" id="ARBA00005993"/>
    </source>
</evidence>
<dbReference type="UCSC" id="T07C5.5">
    <property type="organism name" value="c. elegans"/>
</dbReference>
<dbReference type="Pfam" id="PF00105">
    <property type="entry name" value="zf-C4"/>
    <property type="match status" value="1"/>
</dbReference>
<keyword evidence="4 11" id="KW-0863">Zinc-finger</keyword>
<dbReference type="OrthoDB" id="6159439at2759"/>
<dbReference type="EMBL" id="BX284606">
    <property type="protein sequence ID" value="CAA90298.1"/>
    <property type="molecule type" value="Genomic_DNA"/>
</dbReference>
<sequence>MDCITRSCKVCNEKTTGFNYGVQSCNACKMFFRRALDTPKVLKCGRDGNCPTIVLDSGESQCRFCRFHKCIIVGMIFLDAVDDPTNIINKLLVMDTKRRDIFLNCTIPESLTVDEVFSRRSFPFEPRKPGTVFNFCDWGVINHLSCISFIRQLDFIKFLSSQDTIAIFKYSHLMYLILVTAMRSYLCKEAAMNHPGKVDVFPEEAQYAAGYNKQLLNDIRCLLVGRLSEIKITHEEFILLSVIILCNPGATNLSKSGRIILASNQERFSSILLHYCLITNSKCGPARFNEILSLCHVVSRTLSDLDNLTCLYSLVHTVPAPPNLFNNILKFLLH</sequence>
<evidence type="ECO:0000256" key="11">
    <source>
        <dbReference type="RuleBase" id="RU004334"/>
    </source>
</evidence>
<dbReference type="InterPro" id="IPR001628">
    <property type="entry name" value="Znf_hrmn_rcpt"/>
</dbReference>
<evidence type="ECO:0000259" key="13">
    <source>
        <dbReference type="PROSITE" id="PS51843"/>
    </source>
</evidence>
<dbReference type="KEGG" id="cel:CELE_T07C5.5"/>
<dbReference type="eggNOG" id="ENOG502TFUG">
    <property type="taxonomic scope" value="Eukaryota"/>
</dbReference>
<comment type="similarity">
    <text evidence="2 11">Belongs to the nuclear hormone receptor family.</text>
</comment>
<dbReference type="SMART" id="SM00430">
    <property type="entry name" value="HOLI"/>
    <property type="match status" value="1"/>
</dbReference>
<dbReference type="SMART" id="SM00399">
    <property type="entry name" value="ZnF_C4"/>
    <property type="match status" value="1"/>
</dbReference>
<evidence type="ECO:0000256" key="6">
    <source>
        <dbReference type="ARBA" id="ARBA00023015"/>
    </source>
</evidence>
<accession>Q22297</accession>
<dbReference type="InterPro" id="IPR049636">
    <property type="entry name" value="HNF4-like_DBD"/>
</dbReference>
<dbReference type="CTD" id="188212"/>
<dbReference type="PANTHER" id="PTHR45886">
    <property type="entry name" value="NUCLEAR HORMONE RECEPTOR FAMILY-RELATED-RELATED"/>
    <property type="match status" value="1"/>
</dbReference>
<dbReference type="Gene3D" id="1.10.565.10">
    <property type="entry name" value="Retinoid X Receptor"/>
    <property type="match status" value="1"/>
</dbReference>
<evidence type="ECO:0000256" key="10">
    <source>
        <dbReference type="ARBA" id="ARBA00023242"/>
    </source>
</evidence>
<dbReference type="GO" id="GO:0008270">
    <property type="term" value="F:zinc ion binding"/>
    <property type="evidence" value="ECO:0007669"/>
    <property type="project" value="UniProtKB-KW"/>
</dbReference>
<evidence type="ECO:0000256" key="4">
    <source>
        <dbReference type="ARBA" id="ARBA00022771"/>
    </source>
</evidence>
<dbReference type="WormBase" id="T07C5.5">
    <property type="protein sequence ID" value="CE06383"/>
    <property type="gene ID" value="WBGene00011568"/>
    <property type="gene designation" value="nhr-26"/>
</dbReference>
<dbReference type="GeneID" id="188212"/>